<sequence length="117" mass="12784">MAQLAQLIDDVVVNKFVLGDEPLTIGRHPDSRVQIDDGAVSSRHAVVLLAANPDFPDFQEVTIEDLGSTNGTRVNGEKIVGRVQLHAGDVVKIGWNEFKLIDHKSKNLASTVHILHD</sequence>
<dbReference type="Pfam" id="PF00498">
    <property type="entry name" value="FHA"/>
    <property type="match status" value="1"/>
</dbReference>
<dbReference type="InterPro" id="IPR000253">
    <property type="entry name" value="FHA_dom"/>
</dbReference>
<dbReference type="InterPro" id="IPR008984">
    <property type="entry name" value="SMAD_FHA_dom_sf"/>
</dbReference>
<dbReference type="CDD" id="cd00060">
    <property type="entry name" value="FHA"/>
    <property type="match status" value="1"/>
</dbReference>
<dbReference type="SUPFAM" id="SSF49879">
    <property type="entry name" value="SMAD/FHA domain"/>
    <property type="match status" value="1"/>
</dbReference>
<gene>
    <name evidence="2" type="ORF">FHS30_001170</name>
</gene>
<dbReference type="SMART" id="SM00240">
    <property type="entry name" value="FHA"/>
    <property type="match status" value="1"/>
</dbReference>
<evidence type="ECO:0000313" key="2">
    <source>
        <dbReference type="EMBL" id="MBB3167986.1"/>
    </source>
</evidence>
<accession>A0A839UQ83</accession>
<reference evidence="2 3" key="1">
    <citation type="submission" date="2020-08" db="EMBL/GenBank/DDBJ databases">
        <title>Genomic Encyclopedia of Type Strains, Phase III (KMG-III): the genomes of soil and plant-associated and newly described type strains.</title>
        <authorList>
            <person name="Whitman W."/>
        </authorList>
    </citation>
    <scope>NUCLEOTIDE SEQUENCE [LARGE SCALE GENOMIC DNA]</scope>
    <source>
        <strain evidence="2 3">CECT 8571</strain>
    </source>
</reference>
<proteinExistence type="predicted"/>
<dbReference type="Gene3D" id="2.60.200.20">
    <property type="match status" value="1"/>
</dbReference>
<name>A0A839UQ83_9GAMM</name>
<dbReference type="AlphaFoldDB" id="A0A839UQ83"/>
<feature type="domain" description="FHA" evidence="1">
    <location>
        <begin position="23"/>
        <end position="79"/>
    </location>
</feature>
<dbReference type="RefSeq" id="WP_183909302.1">
    <property type="nucleotide sequence ID" value="NZ_JACHXZ010000002.1"/>
</dbReference>
<protein>
    <submittedName>
        <fullName evidence="2">PSer/pThr/pTyr-binding forkhead associated (FHA) protein</fullName>
    </submittedName>
</protein>
<organism evidence="2 3">
    <name type="scientific">Simiduia aestuariiviva</name>
    <dbReference type="NCBI Taxonomy" id="1510459"/>
    <lineage>
        <taxon>Bacteria</taxon>
        <taxon>Pseudomonadati</taxon>
        <taxon>Pseudomonadota</taxon>
        <taxon>Gammaproteobacteria</taxon>
        <taxon>Cellvibrionales</taxon>
        <taxon>Cellvibrionaceae</taxon>
        <taxon>Simiduia</taxon>
    </lineage>
</organism>
<dbReference type="PANTHER" id="PTHR23308">
    <property type="entry name" value="NUCLEAR INHIBITOR OF PROTEIN PHOSPHATASE-1"/>
    <property type="match status" value="1"/>
</dbReference>
<evidence type="ECO:0000259" key="1">
    <source>
        <dbReference type="PROSITE" id="PS50006"/>
    </source>
</evidence>
<comment type="caution">
    <text evidence="2">The sequence shown here is derived from an EMBL/GenBank/DDBJ whole genome shotgun (WGS) entry which is preliminary data.</text>
</comment>
<dbReference type="InterPro" id="IPR050923">
    <property type="entry name" value="Cell_Proc_Reg/RNA_Proc"/>
</dbReference>
<dbReference type="PROSITE" id="PS50006">
    <property type="entry name" value="FHA_DOMAIN"/>
    <property type="match status" value="1"/>
</dbReference>
<dbReference type="EMBL" id="JACHXZ010000002">
    <property type="protein sequence ID" value="MBB3167986.1"/>
    <property type="molecule type" value="Genomic_DNA"/>
</dbReference>
<dbReference type="Proteomes" id="UP000559987">
    <property type="component" value="Unassembled WGS sequence"/>
</dbReference>
<evidence type="ECO:0000313" key="3">
    <source>
        <dbReference type="Proteomes" id="UP000559987"/>
    </source>
</evidence>
<keyword evidence="3" id="KW-1185">Reference proteome</keyword>